<reference evidence="2 3" key="1">
    <citation type="submission" date="2016-07" db="EMBL/GenBank/DDBJ databases">
        <title>Multiple horizontal gene transfer events from other fungi enriched the ability of initially mycotrophic Trichoderma (Ascomycota) to feed on dead plant biomass.</title>
        <authorList>
            <consortium name="DOE Joint Genome Institute"/>
            <person name="Aerts A."/>
            <person name="Atanasova L."/>
            <person name="Chenthamara K."/>
            <person name="Zhang J."/>
            <person name="Grujic M."/>
            <person name="Henrissat B."/>
            <person name="Kuo A."/>
            <person name="Salamov A."/>
            <person name="Lipzen A."/>
            <person name="Labutti K."/>
            <person name="Barry K."/>
            <person name="Miao Y."/>
            <person name="Rahimi M.J."/>
            <person name="Shen Q."/>
            <person name="Grigoriev I.V."/>
            <person name="Kubicek C.P."/>
            <person name="Druzhinina I.S."/>
        </authorList>
    </citation>
    <scope>NUCLEOTIDE SEQUENCE [LARGE SCALE GENOMIC DNA]</scope>
    <source>
        <strain evidence="2 3">ATCC 18648</strain>
    </source>
</reference>
<keyword evidence="1" id="KW-0732">Signal</keyword>
<dbReference type="Proteomes" id="UP000240760">
    <property type="component" value="Unassembled WGS sequence"/>
</dbReference>
<evidence type="ECO:0000313" key="2">
    <source>
        <dbReference type="EMBL" id="PTB81522.1"/>
    </source>
</evidence>
<evidence type="ECO:0000313" key="3">
    <source>
        <dbReference type="Proteomes" id="UP000240760"/>
    </source>
</evidence>
<feature type="chain" id="PRO_5015772412" description="Secreted protein" evidence="1">
    <location>
        <begin position="23"/>
        <end position="79"/>
    </location>
</feature>
<dbReference type="EMBL" id="KZ679126">
    <property type="protein sequence ID" value="PTB81522.1"/>
    <property type="molecule type" value="Genomic_DNA"/>
</dbReference>
<keyword evidence="3" id="KW-1185">Reference proteome</keyword>
<dbReference type="AlphaFoldDB" id="A0A2T4CJ30"/>
<name>A0A2T4CJ30_TRILO</name>
<gene>
    <name evidence="2" type="ORF">M440DRAFT_1396680</name>
</gene>
<organism evidence="2 3">
    <name type="scientific">Trichoderma longibrachiatum ATCC 18648</name>
    <dbReference type="NCBI Taxonomy" id="983965"/>
    <lineage>
        <taxon>Eukaryota</taxon>
        <taxon>Fungi</taxon>
        <taxon>Dikarya</taxon>
        <taxon>Ascomycota</taxon>
        <taxon>Pezizomycotina</taxon>
        <taxon>Sordariomycetes</taxon>
        <taxon>Hypocreomycetidae</taxon>
        <taxon>Hypocreales</taxon>
        <taxon>Hypocreaceae</taxon>
        <taxon>Trichoderma</taxon>
    </lineage>
</organism>
<sequence>MPWLPIGLLLLCCCYSIPCGKSIRLSARVRVVGTQSKKWWRCVRDQGSSSPSRWMAEGSPFALLEWKVECIWMPIWHGS</sequence>
<accession>A0A2T4CJ30</accession>
<proteinExistence type="predicted"/>
<evidence type="ECO:0008006" key="4">
    <source>
        <dbReference type="Google" id="ProtNLM"/>
    </source>
</evidence>
<feature type="signal peptide" evidence="1">
    <location>
        <begin position="1"/>
        <end position="22"/>
    </location>
</feature>
<protein>
    <recommendedName>
        <fullName evidence="4">Secreted protein</fullName>
    </recommendedName>
</protein>
<evidence type="ECO:0000256" key="1">
    <source>
        <dbReference type="SAM" id="SignalP"/>
    </source>
</evidence>